<dbReference type="InterPro" id="IPR036097">
    <property type="entry name" value="HisK_dim/P_sf"/>
</dbReference>
<evidence type="ECO:0000256" key="11">
    <source>
        <dbReference type="ARBA" id="ARBA00022989"/>
    </source>
</evidence>
<dbReference type="PRINTS" id="PR00344">
    <property type="entry name" value="BCTRLSENSOR"/>
</dbReference>
<gene>
    <name evidence="17" type="ORF">UT11_C0059G0006</name>
</gene>
<evidence type="ECO:0000256" key="5">
    <source>
        <dbReference type="ARBA" id="ARBA00022553"/>
    </source>
</evidence>
<dbReference type="GO" id="GO:0000155">
    <property type="term" value="F:phosphorelay sensor kinase activity"/>
    <property type="evidence" value="ECO:0007669"/>
    <property type="project" value="InterPro"/>
</dbReference>
<dbReference type="Gene3D" id="6.10.340.10">
    <property type="match status" value="1"/>
</dbReference>
<evidence type="ECO:0000256" key="9">
    <source>
        <dbReference type="ARBA" id="ARBA00022777"/>
    </source>
</evidence>
<evidence type="ECO:0000256" key="13">
    <source>
        <dbReference type="ARBA" id="ARBA00023136"/>
    </source>
</evidence>
<dbReference type="Pfam" id="PF02518">
    <property type="entry name" value="HATPase_c"/>
    <property type="match status" value="1"/>
</dbReference>
<evidence type="ECO:0000256" key="4">
    <source>
        <dbReference type="ARBA" id="ARBA00022475"/>
    </source>
</evidence>
<dbReference type="Gene3D" id="3.30.450.20">
    <property type="entry name" value="PAS domain"/>
    <property type="match status" value="1"/>
</dbReference>
<keyword evidence="10" id="KW-0067">ATP-binding</keyword>
<dbReference type="GO" id="GO:0005886">
    <property type="term" value="C:plasma membrane"/>
    <property type="evidence" value="ECO:0007669"/>
    <property type="project" value="UniProtKB-SubCell"/>
</dbReference>
<keyword evidence="9" id="KW-0418">Kinase</keyword>
<organism evidence="17 18">
    <name type="scientific">Berkelbacteria bacterium GW2011_GWA2_38_9</name>
    <dbReference type="NCBI Taxonomy" id="1618334"/>
    <lineage>
        <taxon>Bacteria</taxon>
        <taxon>Candidatus Berkelbacteria</taxon>
    </lineage>
</organism>
<dbReference type="InterPro" id="IPR036890">
    <property type="entry name" value="HATPase_C_sf"/>
</dbReference>
<feature type="transmembrane region" description="Helical" evidence="14">
    <location>
        <begin position="286"/>
        <end position="310"/>
    </location>
</feature>
<accession>A0A0G0LGC5</accession>
<evidence type="ECO:0000259" key="16">
    <source>
        <dbReference type="PROSITE" id="PS50885"/>
    </source>
</evidence>
<evidence type="ECO:0000256" key="8">
    <source>
        <dbReference type="ARBA" id="ARBA00022741"/>
    </source>
</evidence>
<dbReference type="Proteomes" id="UP000033934">
    <property type="component" value="Unassembled WGS sequence"/>
</dbReference>
<keyword evidence="5" id="KW-0597">Phosphoprotein</keyword>
<evidence type="ECO:0000256" key="2">
    <source>
        <dbReference type="ARBA" id="ARBA00004651"/>
    </source>
</evidence>
<comment type="subcellular location">
    <subcellularLocation>
        <location evidence="2">Cell membrane</location>
        <topology evidence="2">Multi-pass membrane protein</topology>
    </subcellularLocation>
</comment>
<dbReference type="SUPFAM" id="SSF55874">
    <property type="entry name" value="ATPase domain of HSP90 chaperone/DNA topoisomerase II/histidine kinase"/>
    <property type="match status" value="1"/>
</dbReference>
<dbReference type="CDD" id="cd00082">
    <property type="entry name" value="HisKA"/>
    <property type="match status" value="1"/>
</dbReference>
<dbReference type="InterPro" id="IPR003594">
    <property type="entry name" value="HATPase_dom"/>
</dbReference>
<evidence type="ECO:0000256" key="14">
    <source>
        <dbReference type="SAM" id="Phobius"/>
    </source>
</evidence>
<evidence type="ECO:0000313" key="17">
    <source>
        <dbReference type="EMBL" id="KKQ86995.1"/>
    </source>
</evidence>
<dbReference type="FunFam" id="3.30.565.10:FF:000023">
    <property type="entry name" value="PAS domain-containing sensor histidine kinase"/>
    <property type="match status" value="1"/>
</dbReference>
<feature type="domain" description="HAMP" evidence="16">
    <location>
        <begin position="310"/>
        <end position="362"/>
    </location>
</feature>
<dbReference type="GO" id="GO:0005524">
    <property type="term" value="F:ATP binding"/>
    <property type="evidence" value="ECO:0007669"/>
    <property type="project" value="UniProtKB-KW"/>
</dbReference>
<dbReference type="InterPro" id="IPR004358">
    <property type="entry name" value="Sig_transdc_His_kin-like_C"/>
</dbReference>
<dbReference type="SMART" id="SM00304">
    <property type="entry name" value="HAMP"/>
    <property type="match status" value="1"/>
</dbReference>
<dbReference type="EC" id="2.7.13.3" evidence="3"/>
<dbReference type="Pfam" id="PF02743">
    <property type="entry name" value="dCache_1"/>
    <property type="match status" value="1"/>
</dbReference>
<protein>
    <recommendedName>
        <fullName evidence="3">histidine kinase</fullName>
        <ecNumber evidence="3">2.7.13.3</ecNumber>
    </recommendedName>
</protein>
<dbReference type="PROSITE" id="PS50885">
    <property type="entry name" value="HAMP"/>
    <property type="match status" value="1"/>
</dbReference>
<evidence type="ECO:0000256" key="1">
    <source>
        <dbReference type="ARBA" id="ARBA00000085"/>
    </source>
</evidence>
<dbReference type="PANTHER" id="PTHR45528:SF1">
    <property type="entry name" value="SENSOR HISTIDINE KINASE CPXA"/>
    <property type="match status" value="1"/>
</dbReference>
<evidence type="ECO:0000313" key="18">
    <source>
        <dbReference type="Proteomes" id="UP000033934"/>
    </source>
</evidence>
<dbReference type="CDD" id="cd06225">
    <property type="entry name" value="HAMP"/>
    <property type="match status" value="1"/>
</dbReference>
<keyword evidence="13 14" id="KW-0472">Membrane</keyword>
<dbReference type="PANTHER" id="PTHR45528">
    <property type="entry name" value="SENSOR HISTIDINE KINASE CPXA"/>
    <property type="match status" value="1"/>
</dbReference>
<dbReference type="Gene3D" id="3.30.565.10">
    <property type="entry name" value="Histidine kinase-like ATPase, C-terminal domain"/>
    <property type="match status" value="1"/>
</dbReference>
<evidence type="ECO:0000256" key="6">
    <source>
        <dbReference type="ARBA" id="ARBA00022679"/>
    </source>
</evidence>
<dbReference type="SUPFAM" id="SSF47384">
    <property type="entry name" value="Homodimeric domain of signal transducing histidine kinase"/>
    <property type="match status" value="1"/>
</dbReference>
<dbReference type="SMART" id="SM00387">
    <property type="entry name" value="HATPase_c"/>
    <property type="match status" value="1"/>
</dbReference>
<proteinExistence type="predicted"/>
<dbReference type="InterPro" id="IPR003661">
    <property type="entry name" value="HisK_dim/P_dom"/>
</dbReference>
<reference evidence="17 18" key="1">
    <citation type="journal article" date="2015" name="Nature">
        <title>rRNA introns, odd ribosomes, and small enigmatic genomes across a large radiation of phyla.</title>
        <authorList>
            <person name="Brown C.T."/>
            <person name="Hug L.A."/>
            <person name="Thomas B.C."/>
            <person name="Sharon I."/>
            <person name="Castelle C.J."/>
            <person name="Singh A."/>
            <person name="Wilkins M.J."/>
            <person name="Williams K.H."/>
            <person name="Banfield J.F."/>
        </authorList>
    </citation>
    <scope>NUCLEOTIDE SEQUENCE [LARGE SCALE GENOMIC DNA]</scope>
</reference>
<dbReference type="SUPFAM" id="SSF158472">
    <property type="entry name" value="HAMP domain-like"/>
    <property type="match status" value="1"/>
</dbReference>
<dbReference type="CDD" id="cd18773">
    <property type="entry name" value="PDC1_HK_sensor"/>
    <property type="match status" value="1"/>
</dbReference>
<keyword evidence="7 14" id="KW-0812">Transmembrane</keyword>
<dbReference type="EMBL" id="LBVO01000059">
    <property type="protein sequence ID" value="KKQ86995.1"/>
    <property type="molecule type" value="Genomic_DNA"/>
</dbReference>
<keyword evidence="4" id="KW-1003">Cell membrane</keyword>
<dbReference type="InterPro" id="IPR003660">
    <property type="entry name" value="HAMP_dom"/>
</dbReference>
<name>A0A0G0LGC5_9BACT</name>
<keyword evidence="12" id="KW-0902">Two-component regulatory system</keyword>
<dbReference type="InterPro" id="IPR005467">
    <property type="entry name" value="His_kinase_dom"/>
</dbReference>
<evidence type="ECO:0000256" key="7">
    <source>
        <dbReference type="ARBA" id="ARBA00022692"/>
    </source>
</evidence>
<dbReference type="Gene3D" id="1.10.287.130">
    <property type="match status" value="1"/>
</dbReference>
<dbReference type="InterPro" id="IPR033479">
    <property type="entry name" value="dCache_1"/>
</dbReference>
<evidence type="ECO:0000256" key="3">
    <source>
        <dbReference type="ARBA" id="ARBA00012438"/>
    </source>
</evidence>
<keyword evidence="8" id="KW-0547">Nucleotide-binding</keyword>
<dbReference type="PROSITE" id="PS50109">
    <property type="entry name" value="HIS_KIN"/>
    <property type="match status" value="1"/>
</dbReference>
<keyword evidence="11 14" id="KW-1133">Transmembrane helix</keyword>
<evidence type="ECO:0000256" key="10">
    <source>
        <dbReference type="ARBA" id="ARBA00022840"/>
    </source>
</evidence>
<evidence type="ECO:0000256" key="12">
    <source>
        <dbReference type="ARBA" id="ARBA00023012"/>
    </source>
</evidence>
<evidence type="ECO:0000259" key="15">
    <source>
        <dbReference type="PROSITE" id="PS50109"/>
    </source>
</evidence>
<comment type="caution">
    <text evidence="17">The sequence shown here is derived from an EMBL/GenBank/DDBJ whole genome shotgun (WGS) entry which is preliminary data.</text>
</comment>
<feature type="domain" description="Histidine kinase" evidence="15">
    <location>
        <begin position="381"/>
        <end position="598"/>
    </location>
</feature>
<sequence>MPSMLNSQKSPKNHHGTLRGKFMRGLIPITLGSLLILGAASAFITYQTKKQDVFEIAEQNVNYTSSNIERVVSRQVSNFWINVAVDSIDNIGTASINSILNRLLEEESNIVISASFMDLKGNTLAEKHSGQEELLTWETTEAFRVASLNKVYISPVWFVANKPYIRISSPVANKEGKVIGVLTGVLNFNDIQKIVKETKIGNSGFSILLDRESHIIASGSENYFVVDEVKNGALSSLPKNNNKNSKLIRDENGKYIVVTKQKLANPNWMIVSIWPAVDAFSVMFTVAWQIVIVFLLAGLFVYIFSWLIAARVVSPIEKLREAALLLGEGKFQNKIQFRTNDELDDLIEGFNSMSTELERLVSEIVQKQKTITKQKDEFVFIAAHELRAPVTAVRWVLDDVINNPKRRSWAETIEYLKKAFSANERLVQLISDLLEVARSDSNKMTLNIQPVDIKTVVETSITEMSSLAEKSQHQVTYLNQNAVSVLADQNKLDEVMNNLVSNAIKYMKPGGKIEIYHETKAGQLITSVKDDGFGMSTEAQKQLFTKFYRVESDETKDIQGTGLGLFITKQLVEKMGGRIWVESKPGLGSIFSFSLPSC</sequence>
<dbReference type="Pfam" id="PF00672">
    <property type="entry name" value="HAMP"/>
    <property type="match status" value="1"/>
</dbReference>
<comment type="catalytic activity">
    <reaction evidence="1">
        <text>ATP + protein L-histidine = ADP + protein N-phospho-L-histidine.</text>
        <dbReference type="EC" id="2.7.13.3"/>
    </reaction>
</comment>
<dbReference type="AlphaFoldDB" id="A0A0G0LGC5"/>
<keyword evidence="6" id="KW-0808">Transferase</keyword>
<dbReference type="InterPro" id="IPR050398">
    <property type="entry name" value="HssS/ArlS-like"/>
</dbReference>
<dbReference type="Pfam" id="PF00512">
    <property type="entry name" value="HisKA"/>
    <property type="match status" value="1"/>
</dbReference>